<proteinExistence type="inferred from homology"/>
<protein>
    <submittedName>
        <fullName evidence="6">Type II secretion system protein</fullName>
    </submittedName>
</protein>
<comment type="caution">
    <text evidence="6">The sequence shown here is derived from an EMBL/GenBank/DDBJ whole genome shotgun (WGS) entry which is preliminary data.</text>
</comment>
<dbReference type="InterPro" id="IPR056570">
    <property type="entry name" value="PilB3-like_N"/>
</dbReference>
<dbReference type="RefSeq" id="WP_129067590.1">
    <property type="nucleotide sequence ID" value="NZ_RDFA01000001.1"/>
</dbReference>
<dbReference type="Pfam" id="PF23990">
    <property type="entry name" value="PilB3_N"/>
    <property type="match status" value="1"/>
</dbReference>
<evidence type="ECO:0000313" key="7">
    <source>
        <dbReference type="Proteomes" id="UP000289691"/>
    </source>
</evidence>
<name>A0A498L345_9EURY</name>
<feature type="domain" description="PilB3-like C-terminal" evidence="4">
    <location>
        <begin position="476"/>
        <end position="541"/>
    </location>
</feature>
<feature type="domain" description="PilB3-like N-terminal" evidence="5">
    <location>
        <begin position="44"/>
        <end position="89"/>
    </location>
</feature>
<gene>
    <name evidence="6" type="ORF">EAF64_03615</name>
</gene>
<dbReference type="CDD" id="cd01130">
    <property type="entry name" value="VirB11-like_ATPase"/>
    <property type="match status" value="1"/>
</dbReference>
<keyword evidence="7" id="KW-1185">Reference proteome</keyword>
<evidence type="ECO:0000256" key="1">
    <source>
        <dbReference type="ARBA" id="ARBA00006611"/>
    </source>
</evidence>
<dbReference type="InterPro" id="IPR001482">
    <property type="entry name" value="T2SS/T4SS_dom"/>
</dbReference>
<accession>A0A498L345</accession>
<dbReference type="Proteomes" id="UP000289691">
    <property type="component" value="Unassembled WGS sequence"/>
</dbReference>
<evidence type="ECO:0000313" key="6">
    <source>
        <dbReference type="EMBL" id="RXK51731.1"/>
    </source>
</evidence>
<sequence length="570" mass="64469">MGTDLVIWEDTTVTEILAEVVEYFRTADLGDDFAGPADEAFVVDRFFDFDYLDHYEEVERTWLQKPFAYASILYDPAENEYLYHVNEPTLDEFERFVQQDLVDLLRDTLLYRDFDGEQDRETLFQQEARALILDHAATVDDGSLHKLLYYLLRDFLHYGPVDPMMRDPAIEDISCDGTDVPVFVYHRDYRDLVTNVSFSRERLDSFTFRLAQRSGKQMTVSSPLVDASLPNGSRVQLTLGGEVSTRGSNFTIRKFADVPYTPVDLVTSNTFSVEQMAYFWLAIENNKSLIFAGGTGSGKTSSMNAVSFFIPPRSKVVSIEDTREIDLPHENWIQSVSRGGASADGRGDVSMFELLQAALRQRPEYLLVGEIRTEERVALTFFQAMSTGHTAYTTLHADTVETAMSRLRNPPLNVPVQMLQDLDIVSIQSQAFVDDQRVRRNRTVAEIEPGADDTTVDISPVFGRDAASDAHERAGESRVLAEIAEDRGWSDERLQRELDDRETVLGYLAEHDITNYDEVARAIHLYSRDPDRILAEVEAAELDRQSLLETGPDIDEISPVELGVSEGPLD</sequence>
<evidence type="ECO:0000259" key="4">
    <source>
        <dbReference type="Pfam" id="PF23989"/>
    </source>
</evidence>
<evidence type="ECO:0000256" key="2">
    <source>
        <dbReference type="SAM" id="MobiDB-lite"/>
    </source>
</evidence>
<dbReference type="PANTHER" id="PTHR30486:SF6">
    <property type="entry name" value="TYPE IV PILUS RETRACTATION ATPASE PILT"/>
    <property type="match status" value="1"/>
</dbReference>
<dbReference type="Gene3D" id="3.40.50.300">
    <property type="entry name" value="P-loop containing nucleotide triphosphate hydrolases"/>
    <property type="match status" value="1"/>
</dbReference>
<dbReference type="Pfam" id="PF00437">
    <property type="entry name" value="T2SSE"/>
    <property type="match status" value="1"/>
</dbReference>
<feature type="region of interest" description="Disordered" evidence="2">
    <location>
        <begin position="550"/>
        <end position="570"/>
    </location>
</feature>
<dbReference type="InterPro" id="IPR027417">
    <property type="entry name" value="P-loop_NTPase"/>
</dbReference>
<dbReference type="SUPFAM" id="SSF52540">
    <property type="entry name" value="P-loop containing nucleoside triphosphate hydrolases"/>
    <property type="match status" value="1"/>
</dbReference>
<comment type="similarity">
    <text evidence="1">Belongs to the GSP E family.</text>
</comment>
<dbReference type="OrthoDB" id="33500at2157"/>
<dbReference type="GO" id="GO:0016887">
    <property type="term" value="F:ATP hydrolysis activity"/>
    <property type="evidence" value="ECO:0007669"/>
    <property type="project" value="InterPro"/>
</dbReference>
<dbReference type="InterPro" id="IPR056571">
    <property type="entry name" value="PilB3-like_C"/>
</dbReference>
<dbReference type="EMBL" id="RDFA01000001">
    <property type="protein sequence ID" value="RXK51731.1"/>
    <property type="molecule type" value="Genomic_DNA"/>
</dbReference>
<evidence type="ECO:0000259" key="5">
    <source>
        <dbReference type="Pfam" id="PF23990"/>
    </source>
</evidence>
<dbReference type="InterPro" id="IPR050921">
    <property type="entry name" value="T4SS_GSP_E_ATPase"/>
</dbReference>
<organism evidence="6 7">
    <name type="scientific">Halorientalis pallida</name>
    <dbReference type="NCBI Taxonomy" id="2479928"/>
    <lineage>
        <taxon>Archaea</taxon>
        <taxon>Methanobacteriati</taxon>
        <taxon>Methanobacteriota</taxon>
        <taxon>Stenosarchaea group</taxon>
        <taxon>Halobacteria</taxon>
        <taxon>Halobacteriales</taxon>
        <taxon>Haloarculaceae</taxon>
        <taxon>Halorientalis</taxon>
    </lineage>
</organism>
<dbReference type="AlphaFoldDB" id="A0A498L345"/>
<dbReference type="Gene3D" id="3.30.450.380">
    <property type="match status" value="1"/>
</dbReference>
<dbReference type="Pfam" id="PF23989">
    <property type="entry name" value="PilB3_C"/>
    <property type="match status" value="1"/>
</dbReference>
<dbReference type="PANTHER" id="PTHR30486">
    <property type="entry name" value="TWITCHING MOTILITY PROTEIN PILT"/>
    <property type="match status" value="1"/>
</dbReference>
<feature type="domain" description="Bacterial type II secretion system protein E" evidence="3">
    <location>
        <begin position="217"/>
        <end position="433"/>
    </location>
</feature>
<evidence type="ECO:0000259" key="3">
    <source>
        <dbReference type="Pfam" id="PF00437"/>
    </source>
</evidence>
<reference evidence="6 7" key="1">
    <citation type="submission" date="2019-01" db="EMBL/GenBank/DDBJ databases">
        <title>Halorientalis sp. F13-25 a new haloarchaeum isolated from hypersaline water.</title>
        <authorList>
            <person name="Ana D.-V."/>
            <person name="Cristina S.-P."/>
            <person name="Antonio V."/>
        </authorList>
    </citation>
    <scope>NUCLEOTIDE SEQUENCE [LARGE SCALE GENOMIC DNA]</scope>
    <source>
        <strain evidence="6 7">F13-25</strain>
    </source>
</reference>